<dbReference type="NCBIfam" id="NF045517">
    <property type="entry name" value="halo_surf_dom"/>
    <property type="match status" value="1"/>
</dbReference>
<dbReference type="Proteomes" id="UP000002698">
    <property type="component" value="Chromosome"/>
</dbReference>
<sequence length="921" mass="98819">MSSLGPSGLRRLALVAIVVGFVVAVGAGTAAAEPEIEDFEFDTDDELAGAIAEYEVGGDVANVSENQNLVFELDVTEWTESENGEFIDIVDTGDFDDADASGGVITFTKTAGGEDVSAVATISLRNPTIDEATATLTVHSGEGTSEPATETVEFGEIAASFADDPVDSIGPDDETTLSVEADGSPAEHVVVSSPGLDGNQLESIFSVDRDHEDIGVETDGDRLLINRPADAGEQPPVPEIEASFTHVGAANYQFVISVDRSREETVIPLEVEEPEIDVEFDEDLYEVPAGDLVTMDVSLDGLDETYLLVGADGTTAEEGVNDFLDIVKFDGGELTVNTRLLGTDAPADAVYITDGTVHSYLHGDETEFDDVDFREDEEGEGDEIAASLDEYRAELDMTEQPRPLQPDRYRIVAGAEGTVITRDDEIPDFDYPLGRSNLLLNQPEPGEVTTHVAPQASANSVEETGSLNELLDELTERETVAKGDRLVFEIEATGIYGNLFAFGDGSEPPFEEGVHPRALGSVVDAHEGIIVNVSETNSDPNTAPTEIDFNEPADGDAYVLPAHEDEELSEIDRFYVVLDTRDSGPFTRSVRHGDEFDVEFGYESPSDARHRFVDVPLGVRPPAYSIDPDLVDENPNTEHYPYYRTSETGETDIAPFRIEDPSAEYDRTTVADELLVHNGTEVTIEGTTNVAPGTETHIQLIAHNRTNPTRITIDEVEIDEDGSFSATEDLSTLRVGEDVEAEFYANQRLADKRAADVVDDLDDPSEFIVTDVGNPVTMTEGDNDTRVSATIENTGNAADRKPIEFVFEDAQIAETNRTVEPDEPAPFNFDVPDGLEAGTYNYTVVTPDDEASGQVVVEPPEPEEVIAAGGDDPVDDPAEPVDDNLPADALGELVGALTSLVGARHAVGAAVIVGGAYVLGG</sequence>
<dbReference type="HOGENOM" id="CLU_308112_0_0_2"/>
<dbReference type="EMBL" id="CR936257">
    <property type="protein sequence ID" value="CAI49325.1"/>
    <property type="molecule type" value="Genomic_DNA"/>
</dbReference>
<organism evidence="1 2">
    <name type="scientific">Natronomonas pharaonis (strain ATCC 35678 / DSM 2160 / CIP 103997 / JCM 8858 / NBRC 14720 / NCIMB 2260 / Gabara)</name>
    <name type="common">Halobacterium pharaonis</name>
    <dbReference type="NCBI Taxonomy" id="348780"/>
    <lineage>
        <taxon>Archaea</taxon>
        <taxon>Methanobacteriati</taxon>
        <taxon>Methanobacteriota</taxon>
        <taxon>Stenosarchaea group</taxon>
        <taxon>Halobacteria</taxon>
        <taxon>Halobacteriales</taxon>
        <taxon>Natronomonadaceae</taxon>
        <taxon>Natronomonas</taxon>
    </lineage>
</organism>
<dbReference type="KEGG" id="nph:NP_2468A"/>
<dbReference type="EnsemblBacteria" id="CAI49325">
    <property type="protein sequence ID" value="CAI49325"/>
    <property type="gene ID" value="NP_2468A"/>
</dbReference>
<accession>A0A1U7EW64</accession>
<proteinExistence type="predicted"/>
<gene>
    <name evidence="1" type="ordered locus">NP_2468A</name>
</gene>
<dbReference type="GeneID" id="3701454"/>
<name>A0A1U7EW64_NATPD</name>
<evidence type="ECO:0000313" key="1">
    <source>
        <dbReference type="EMBL" id="CAI49325.1"/>
    </source>
</evidence>
<reference evidence="1 2" key="1">
    <citation type="journal article" date="2005" name="Genome Res.">
        <title>Living with two extremes: conclusions from the genome sequence of Natronomonas pharaonis.</title>
        <authorList>
            <person name="Falb M."/>
            <person name="Pfeiffer F."/>
            <person name="Palm P."/>
            <person name="Rodewald K."/>
            <person name="Hickmann V."/>
            <person name="Tittor J."/>
            <person name="Oesterhelt D."/>
        </authorList>
    </citation>
    <scope>NUCLEOTIDE SEQUENCE [LARGE SCALE GENOMIC DNA]</scope>
    <source>
        <strain evidence="2">ATCC 35678 / DSM 2160 / CIP 103997 / JCM 8858 / NBRC 14720 / NCIMB 2260 / Gabara</strain>
    </source>
</reference>
<keyword evidence="2" id="KW-1185">Reference proteome</keyword>
<dbReference type="eggNOG" id="arCOG06273">
    <property type="taxonomic scope" value="Archaea"/>
</dbReference>
<protein>
    <submittedName>
        <fullName evidence="1">Probable secreted glycoprotein</fullName>
    </submittedName>
</protein>
<dbReference type="RefSeq" id="WP_011322951.1">
    <property type="nucleotide sequence ID" value="NC_007426.1"/>
</dbReference>
<dbReference type="AlphaFoldDB" id="A0A1U7EW64"/>
<dbReference type="OrthoDB" id="232948at2157"/>
<evidence type="ECO:0000313" key="2">
    <source>
        <dbReference type="Proteomes" id="UP000002698"/>
    </source>
</evidence>